<dbReference type="PANTHER" id="PTHR39426">
    <property type="entry name" value="HOMOLOGY TO DEATH-ON-CURING PROTEIN OF PHAGE P1"/>
    <property type="match status" value="1"/>
</dbReference>
<dbReference type="PIRSF" id="PIRSF018297">
    <property type="entry name" value="Doc"/>
    <property type="match status" value="1"/>
</dbReference>
<gene>
    <name evidence="2" type="ORF">SAMN02745172_04075</name>
</gene>
<dbReference type="Gene3D" id="1.20.120.1870">
    <property type="entry name" value="Fic/DOC protein, Fido domain"/>
    <property type="match status" value="1"/>
</dbReference>
<keyword evidence="3" id="KW-1185">Reference proteome</keyword>
<dbReference type="InterPro" id="IPR006440">
    <property type="entry name" value="Doc"/>
</dbReference>
<proteinExistence type="predicted"/>
<dbReference type="PROSITE" id="PS51459">
    <property type="entry name" value="FIDO"/>
    <property type="match status" value="1"/>
</dbReference>
<accession>A0A1M7ZR94</accession>
<protein>
    <submittedName>
        <fullName evidence="2">Death on curing protein</fullName>
    </submittedName>
</protein>
<sequence length="124" mass="13766">MTDYLSVVEALAIHHDQIDRYGGAHGIPDRGLLEAAFFHPQAGYYEDLIEEAGALWESMAQNHPFIDGNKRAAFAVTYTFLAINGATITADAEDTYEFIAAMYGAGTFEFARLVAWQRDNTARE</sequence>
<evidence type="ECO:0000313" key="2">
    <source>
        <dbReference type="EMBL" id="SHO67397.1"/>
    </source>
</evidence>
<dbReference type="AlphaFoldDB" id="A0A1M7ZR94"/>
<feature type="domain" description="Fido" evidence="1">
    <location>
        <begin position="5"/>
        <end position="119"/>
    </location>
</feature>
<name>A0A1M7ZR94_9HYPH</name>
<organism evidence="2 3">
    <name type="scientific">Pseudoxanthobacter soli DSM 19599</name>
    <dbReference type="NCBI Taxonomy" id="1123029"/>
    <lineage>
        <taxon>Bacteria</taxon>
        <taxon>Pseudomonadati</taxon>
        <taxon>Pseudomonadota</taxon>
        <taxon>Alphaproteobacteria</taxon>
        <taxon>Hyphomicrobiales</taxon>
        <taxon>Segnochrobactraceae</taxon>
        <taxon>Pseudoxanthobacter</taxon>
    </lineage>
</organism>
<evidence type="ECO:0000259" key="1">
    <source>
        <dbReference type="PROSITE" id="PS51459"/>
    </source>
</evidence>
<dbReference type="EMBL" id="FRXO01000013">
    <property type="protein sequence ID" value="SHO67397.1"/>
    <property type="molecule type" value="Genomic_DNA"/>
</dbReference>
<dbReference type="OrthoDB" id="9802752at2"/>
<dbReference type="InterPro" id="IPR053737">
    <property type="entry name" value="Type_II_TA_Toxin"/>
</dbReference>
<dbReference type="Proteomes" id="UP000186406">
    <property type="component" value="Unassembled WGS sequence"/>
</dbReference>
<evidence type="ECO:0000313" key="3">
    <source>
        <dbReference type="Proteomes" id="UP000186406"/>
    </source>
</evidence>
<dbReference type="InterPro" id="IPR003812">
    <property type="entry name" value="Fido"/>
</dbReference>
<dbReference type="STRING" id="1123029.SAMN02745172_04075"/>
<dbReference type="PANTHER" id="PTHR39426:SF1">
    <property type="entry name" value="HOMOLOGY TO DEATH-ON-CURING PROTEIN OF PHAGE P1"/>
    <property type="match status" value="1"/>
</dbReference>
<dbReference type="InterPro" id="IPR036597">
    <property type="entry name" value="Fido-like_dom_sf"/>
</dbReference>
<reference evidence="2 3" key="1">
    <citation type="submission" date="2016-12" db="EMBL/GenBank/DDBJ databases">
        <authorList>
            <person name="Song W.-J."/>
            <person name="Kurnit D.M."/>
        </authorList>
    </citation>
    <scope>NUCLEOTIDE SEQUENCE [LARGE SCALE GENOMIC DNA]</scope>
    <source>
        <strain evidence="2 3">DSM 19599</strain>
    </source>
</reference>
<dbReference type="Pfam" id="PF02661">
    <property type="entry name" value="Fic"/>
    <property type="match status" value="1"/>
</dbReference>
<dbReference type="RefSeq" id="WP_073632150.1">
    <property type="nucleotide sequence ID" value="NZ_FRXO01000013.1"/>
</dbReference>
<dbReference type="NCBIfam" id="TIGR01550">
    <property type="entry name" value="DOC_P1"/>
    <property type="match status" value="1"/>
</dbReference>
<dbReference type="SUPFAM" id="SSF140931">
    <property type="entry name" value="Fic-like"/>
    <property type="match status" value="1"/>
</dbReference>
<dbReference type="GO" id="GO:0016301">
    <property type="term" value="F:kinase activity"/>
    <property type="evidence" value="ECO:0007669"/>
    <property type="project" value="InterPro"/>
</dbReference>